<keyword evidence="2" id="KW-1185">Reference proteome</keyword>
<dbReference type="SUPFAM" id="SSF47413">
    <property type="entry name" value="lambda repressor-like DNA-binding domains"/>
    <property type="match status" value="1"/>
</dbReference>
<dbReference type="AlphaFoldDB" id="A0A7L9WM05"/>
<accession>A0A7L9WM05</accession>
<sequence>MQHNIAIIATSVNIESCDYRRLLNDANSAIFKHMEEIDGAWIRKRLTGTRGEQARLAEHLGISTDKLSKTLRGNRNVQAEEVPLLLDFFNERIVSDTSGESLLLQQIARLNTAGQEVLRRQLDALLATPELVQHGKNTETKD</sequence>
<dbReference type="GO" id="GO:0003677">
    <property type="term" value="F:DNA binding"/>
    <property type="evidence" value="ECO:0007669"/>
    <property type="project" value="InterPro"/>
</dbReference>
<dbReference type="Proteomes" id="UP000594118">
    <property type="component" value="Chromosome"/>
</dbReference>
<dbReference type="RefSeq" id="WP_193082879.1">
    <property type="nucleotide sequence ID" value="NZ_CP045201.1"/>
</dbReference>
<dbReference type="KEGG" id="pshq:F3W81_06875"/>
<proteinExistence type="predicted"/>
<dbReference type="Gene3D" id="1.10.260.40">
    <property type="entry name" value="lambda repressor-like DNA-binding domains"/>
    <property type="match status" value="1"/>
</dbReference>
<evidence type="ECO:0000313" key="1">
    <source>
        <dbReference type="EMBL" id="QOL80558.1"/>
    </source>
</evidence>
<gene>
    <name evidence="1" type="ORF">F3W81_06875</name>
</gene>
<name>A0A7L9WM05_9RHOB</name>
<evidence type="ECO:0000313" key="2">
    <source>
        <dbReference type="Proteomes" id="UP000594118"/>
    </source>
</evidence>
<dbReference type="EMBL" id="CP045201">
    <property type="protein sequence ID" value="QOL80558.1"/>
    <property type="molecule type" value="Genomic_DNA"/>
</dbReference>
<dbReference type="InterPro" id="IPR010982">
    <property type="entry name" value="Lambda_DNA-bd_dom_sf"/>
</dbReference>
<organism evidence="1 2">
    <name type="scientific">Pseudooceanicola spongiae</name>
    <dbReference type="NCBI Taxonomy" id="2613965"/>
    <lineage>
        <taxon>Bacteria</taxon>
        <taxon>Pseudomonadati</taxon>
        <taxon>Pseudomonadota</taxon>
        <taxon>Alphaproteobacteria</taxon>
        <taxon>Rhodobacterales</taxon>
        <taxon>Paracoccaceae</taxon>
        <taxon>Pseudooceanicola</taxon>
    </lineage>
</organism>
<reference evidence="1 2" key="1">
    <citation type="submission" date="2019-10" db="EMBL/GenBank/DDBJ databases">
        <title>Pseudopuniceibacterium sp. HQ09 islated from Antarctica.</title>
        <authorList>
            <person name="Liao L."/>
            <person name="Su S."/>
            <person name="Chen B."/>
            <person name="Yu Y."/>
        </authorList>
    </citation>
    <scope>NUCLEOTIDE SEQUENCE [LARGE SCALE GENOMIC DNA]</scope>
    <source>
        <strain evidence="1 2">HQ09</strain>
    </source>
</reference>
<protein>
    <submittedName>
        <fullName evidence="1">Uncharacterized protein</fullName>
    </submittedName>
</protein>